<protein>
    <submittedName>
        <fullName evidence="2">Uncharacterized protein</fullName>
    </submittedName>
</protein>
<dbReference type="AlphaFoldDB" id="A0A2P7EEG0"/>
<evidence type="ECO:0000313" key="2">
    <source>
        <dbReference type="EMBL" id="PSI01586.1"/>
    </source>
</evidence>
<gene>
    <name evidence="2" type="ORF">C7K08_07210</name>
</gene>
<evidence type="ECO:0000313" key="3">
    <source>
        <dbReference type="Proteomes" id="UP000240206"/>
    </source>
</evidence>
<accession>A0A2P7EEG0</accession>
<reference evidence="3" key="1">
    <citation type="submission" date="2018-03" db="EMBL/GenBank/DDBJ databases">
        <title>Ecological and genomic features of two cosmopolitan and abundant freshwater picocyanobacteria.</title>
        <authorList>
            <person name="Cabello-Yeves P.J."/>
            <person name="Picazo A."/>
            <person name="Camacho A."/>
            <person name="Callieri C."/>
            <person name="Rosselli R."/>
            <person name="Roda-Garcia J."/>
            <person name="Coutinho F.H."/>
            <person name="Rodriguez-Valera F."/>
        </authorList>
    </citation>
    <scope>NUCLEOTIDE SEQUENCE [LARGE SCALE GENOMIC DNA]</scope>
    <source>
        <strain evidence="3">Tous</strain>
    </source>
</reference>
<dbReference type="Proteomes" id="UP000240206">
    <property type="component" value="Unassembled WGS sequence"/>
</dbReference>
<sequence>MPWLPLPSKGEATVEQAIPRIGRSASRENKRLNGGQGTRSPFCHSIAPSTPAMRVNRLGGAFAS</sequence>
<name>A0A2P7EEG0_9SYNE</name>
<comment type="caution">
    <text evidence="2">The sequence shown here is derived from an EMBL/GenBank/DDBJ whole genome shotgun (WGS) entry which is preliminary data.</text>
</comment>
<keyword evidence="3" id="KW-1185">Reference proteome</keyword>
<feature type="region of interest" description="Disordered" evidence="1">
    <location>
        <begin position="1"/>
        <end position="48"/>
    </location>
</feature>
<dbReference type="EMBL" id="PXVC01000027">
    <property type="protein sequence ID" value="PSI01586.1"/>
    <property type="molecule type" value="Genomic_DNA"/>
</dbReference>
<proteinExistence type="predicted"/>
<evidence type="ECO:0000256" key="1">
    <source>
        <dbReference type="SAM" id="MobiDB-lite"/>
    </source>
</evidence>
<organism evidence="2 3">
    <name type="scientific">Synechococcus lacustris str. Tous</name>
    <dbReference type="NCBI Taxonomy" id="1910958"/>
    <lineage>
        <taxon>Bacteria</taxon>
        <taxon>Bacillati</taxon>
        <taxon>Cyanobacteriota</taxon>
        <taxon>Cyanophyceae</taxon>
        <taxon>Synechococcales</taxon>
        <taxon>Synechococcaceae</taxon>
        <taxon>Synechococcus</taxon>
    </lineage>
</organism>